<evidence type="ECO:0000259" key="4">
    <source>
        <dbReference type="PROSITE" id="PS50235"/>
    </source>
</evidence>
<comment type="similarity">
    <text evidence="2">Belongs to the peptidase C19 family.</text>
</comment>
<feature type="compositionally biased region" description="Low complexity" evidence="3">
    <location>
        <begin position="86"/>
        <end position="97"/>
    </location>
</feature>
<sequence length="816" mass="90902">MAATTMRSSGSEYHGSRRSRQPSGSDLKSTFPPTSNSRPPPANHPAVEYTKQVERMRTHRFEWPDNNETTRTSSIDRSGASSPVPLYSSLNSGSSYLRGSTRITAPTTIYINGRTSILEPTDVLKPVVTSSPYVRAHSRTPSVSDRYDNSRSSSLARHPAYSRESSTDRARDTRSNKLGRKVQSTDVSDDDDVSVASTTRGRFNVPDSDRPSSTTFTNSRQSLASLKDSAYSGSSKPGSLQRYDSTSSLRSSSGRTSSGFPASISANTLQRYDSLTSVDGPKSSRRSSRGDLSVNFDLAKSDSYKRERSPVVAMLSRVAVERELPVTKRIGGNVESRYVVGKFPAEASSSTAERIVPIQILSEQEPKRSTSSTASMERSSSANAGFPQSKECSKPPPAVPYGRLESRERVVGGKQFVPDASANDSSSEEEEKRLPNSILRAGSPPRTPRVQLQMKKSVSMDDSEKAGLIGLKNLGNTCFMNAILQSLSNTHPVRDYCLRGEHEQEVNTTTSRMKGSLISAFASVLEALWKRHTSYSSTSPYVPDRFHRQVQQYAPRFSGYLQQDSQEFLRYLLEGLHEDVNRVDEKPPLDTSDIPENLSDAQKASEAWKRYLKRDNSKIVDLFVGQLKSSLICESCDYCSVTFDPFWDLSLPIPSSRSTRRTEIAPATNLYECFKLFTKEETLDGEESPTCAHCKTKQKCRKFFTIQRFPKYFVIHLKRFSQERFRAKLSTLVEYPVDGLDLSEFASESYTGPHPLYSLYAVACHSGSTHCGHYTAFCRHPVSKKWNEYNDARVSPASEEDVVTSEAYVLFYQLTS</sequence>
<keyword evidence="2" id="KW-0378">Hydrolase</keyword>
<organism evidence="5 6">
    <name type="scientific">Ramazzottius varieornatus</name>
    <name type="common">Water bear</name>
    <name type="synonym">Tardigrade</name>
    <dbReference type="NCBI Taxonomy" id="947166"/>
    <lineage>
        <taxon>Eukaryota</taxon>
        <taxon>Metazoa</taxon>
        <taxon>Ecdysozoa</taxon>
        <taxon>Tardigrada</taxon>
        <taxon>Eutardigrada</taxon>
        <taxon>Parachela</taxon>
        <taxon>Hypsibioidea</taxon>
        <taxon>Ramazzottiidae</taxon>
        <taxon>Ramazzottius</taxon>
    </lineage>
</organism>
<dbReference type="InterPro" id="IPR050185">
    <property type="entry name" value="Ub_carboxyl-term_hydrolase"/>
</dbReference>
<dbReference type="STRING" id="947166.A0A1D1UFW8"/>
<feature type="compositionally biased region" description="Polar residues" evidence="3">
    <location>
        <begin position="1"/>
        <end position="11"/>
    </location>
</feature>
<dbReference type="AlphaFoldDB" id="A0A1D1UFW8"/>
<dbReference type="InterPro" id="IPR001394">
    <property type="entry name" value="Peptidase_C19_UCH"/>
</dbReference>
<protein>
    <recommendedName>
        <fullName evidence="2">Ubiquitin carboxyl-terminal hydrolase</fullName>
        <ecNumber evidence="2">3.4.19.12</ecNumber>
    </recommendedName>
</protein>
<dbReference type="GO" id="GO:0006508">
    <property type="term" value="P:proteolysis"/>
    <property type="evidence" value="ECO:0007669"/>
    <property type="project" value="UniProtKB-KW"/>
</dbReference>
<dbReference type="InterPro" id="IPR038765">
    <property type="entry name" value="Papain-like_cys_pep_sf"/>
</dbReference>
<dbReference type="FunFam" id="3.90.70.10:FF:000083">
    <property type="entry name" value="Uncharacterized protein, isoform B"/>
    <property type="match status" value="1"/>
</dbReference>
<feature type="region of interest" description="Disordered" evidence="3">
    <location>
        <begin position="1"/>
        <end position="97"/>
    </location>
</feature>
<dbReference type="PANTHER" id="PTHR21646:SF23">
    <property type="entry name" value="UBIQUITIN CARBOXYL-TERMINAL HYDROLASE USP2"/>
    <property type="match status" value="1"/>
</dbReference>
<dbReference type="PROSITE" id="PS00973">
    <property type="entry name" value="USP_2"/>
    <property type="match status" value="1"/>
</dbReference>
<dbReference type="SUPFAM" id="SSF54001">
    <property type="entry name" value="Cysteine proteinases"/>
    <property type="match status" value="1"/>
</dbReference>
<evidence type="ECO:0000313" key="5">
    <source>
        <dbReference type="EMBL" id="GAU88536.1"/>
    </source>
</evidence>
<dbReference type="Pfam" id="PF00443">
    <property type="entry name" value="UCH"/>
    <property type="match status" value="1"/>
</dbReference>
<dbReference type="CDD" id="cd02674">
    <property type="entry name" value="Peptidase_C19R"/>
    <property type="match status" value="1"/>
</dbReference>
<feature type="region of interest" description="Disordered" evidence="3">
    <location>
        <begin position="357"/>
        <end position="459"/>
    </location>
</feature>
<feature type="compositionally biased region" description="Basic and acidic residues" evidence="3">
    <location>
        <begin position="51"/>
        <end position="63"/>
    </location>
</feature>
<feature type="compositionally biased region" description="Polar residues" evidence="3">
    <location>
        <begin position="231"/>
        <end position="244"/>
    </location>
</feature>
<dbReference type="EC" id="3.4.19.12" evidence="2"/>
<comment type="caution">
    <text evidence="5">The sequence shown here is derived from an EMBL/GenBank/DDBJ whole genome shotgun (WGS) entry which is preliminary data.</text>
</comment>
<dbReference type="GO" id="GO:0016579">
    <property type="term" value="P:protein deubiquitination"/>
    <property type="evidence" value="ECO:0007669"/>
    <property type="project" value="InterPro"/>
</dbReference>
<dbReference type="InterPro" id="IPR018200">
    <property type="entry name" value="USP_CS"/>
</dbReference>
<feature type="compositionally biased region" description="Low complexity" evidence="3">
    <location>
        <begin position="369"/>
        <end position="382"/>
    </location>
</feature>
<gene>
    <name evidence="5" type="primary">RvY_01219-1</name>
    <name evidence="5" type="synonym">RvY_01219.1</name>
    <name evidence="5" type="ORF">RvY_01219</name>
</gene>
<feature type="compositionally biased region" description="Polar residues" evidence="3">
    <location>
        <begin position="21"/>
        <end position="37"/>
    </location>
</feature>
<dbReference type="PROSITE" id="PS50235">
    <property type="entry name" value="USP_3"/>
    <property type="match status" value="1"/>
</dbReference>
<feature type="compositionally biased region" description="Polar residues" evidence="3">
    <location>
        <begin position="66"/>
        <end position="81"/>
    </location>
</feature>
<evidence type="ECO:0000256" key="1">
    <source>
        <dbReference type="ARBA" id="ARBA00000707"/>
    </source>
</evidence>
<comment type="catalytic activity">
    <reaction evidence="1 2">
        <text>Thiol-dependent hydrolysis of ester, thioester, amide, peptide and isopeptide bonds formed by the C-terminal Gly of ubiquitin (a 76-residue protein attached to proteins as an intracellular targeting signal).</text>
        <dbReference type="EC" id="3.4.19.12"/>
    </reaction>
</comment>
<proteinExistence type="inferred from homology"/>
<dbReference type="GO" id="GO:0004843">
    <property type="term" value="F:cysteine-type deubiquitinase activity"/>
    <property type="evidence" value="ECO:0007669"/>
    <property type="project" value="UniProtKB-UniRule"/>
</dbReference>
<keyword evidence="6" id="KW-1185">Reference proteome</keyword>
<dbReference type="PROSITE" id="PS00972">
    <property type="entry name" value="USP_1"/>
    <property type="match status" value="1"/>
</dbReference>
<evidence type="ECO:0000256" key="3">
    <source>
        <dbReference type="SAM" id="MobiDB-lite"/>
    </source>
</evidence>
<feature type="domain" description="USP" evidence="4">
    <location>
        <begin position="469"/>
        <end position="815"/>
    </location>
</feature>
<feature type="compositionally biased region" description="Basic and acidic residues" evidence="3">
    <location>
        <begin position="165"/>
        <end position="175"/>
    </location>
</feature>
<accession>A0A1D1UFW8</accession>
<dbReference type="EMBL" id="BDGG01000001">
    <property type="protein sequence ID" value="GAU88536.1"/>
    <property type="molecule type" value="Genomic_DNA"/>
</dbReference>
<dbReference type="OrthoDB" id="265306at2759"/>
<dbReference type="InterPro" id="IPR028889">
    <property type="entry name" value="USP"/>
</dbReference>
<dbReference type="Proteomes" id="UP000186922">
    <property type="component" value="Unassembled WGS sequence"/>
</dbReference>
<dbReference type="PANTHER" id="PTHR21646">
    <property type="entry name" value="UBIQUITIN CARBOXYL-TERMINAL HYDROLASE"/>
    <property type="match status" value="1"/>
</dbReference>
<keyword evidence="2" id="KW-0833">Ubl conjugation pathway</keyword>
<reference evidence="5 6" key="1">
    <citation type="journal article" date="2016" name="Nat. Commun.">
        <title>Extremotolerant tardigrade genome and improved radiotolerance of human cultured cells by tardigrade-unique protein.</title>
        <authorList>
            <person name="Hashimoto T."/>
            <person name="Horikawa D.D."/>
            <person name="Saito Y."/>
            <person name="Kuwahara H."/>
            <person name="Kozuka-Hata H."/>
            <person name="Shin-I T."/>
            <person name="Minakuchi Y."/>
            <person name="Ohishi K."/>
            <person name="Motoyama A."/>
            <person name="Aizu T."/>
            <person name="Enomoto A."/>
            <person name="Kondo K."/>
            <person name="Tanaka S."/>
            <person name="Hara Y."/>
            <person name="Koshikawa S."/>
            <person name="Sagara H."/>
            <person name="Miura T."/>
            <person name="Yokobori S."/>
            <person name="Miyagawa K."/>
            <person name="Suzuki Y."/>
            <person name="Kubo T."/>
            <person name="Oyama M."/>
            <person name="Kohara Y."/>
            <person name="Fujiyama A."/>
            <person name="Arakawa K."/>
            <person name="Katayama T."/>
            <person name="Toyoda A."/>
            <person name="Kunieda T."/>
        </authorList>
    </citation>
    <scope>NUCLEOTIDE SEQUENCE [LARGE SCALE GENOMIC DNA]</scope>
    <source>
        <strain evidence="5 6">YOKOZUNA-1</strain>
    </source>
</reference>
<evidence type="ECO:0000313" key="6">
    <source>
        <dbReference type="Proteomes" id="UP000186922"/>
    </source>
</evidence>
<keyword evidence="2" id="KW-0645">Protease</keyword>
<dbReference type="Gene3D" id="3.90.70.10">
    <property type="entry name" value="Cysteine proteinases"/>
    <property type="match status" value="1"/>
</dbReference>
<feature type="compositionally biased region" description="Polar residues" evidence="3">
    <location>
        <begin position="211"/>
        <end position="224"/>
    </location>
</feature>
<evidence type="ECO:0000256" key="2">
    <source>
        <dbReference type="RuleBase" id="RU366025"/>
    </source>
</evidence>
<feature type="region of interest" description="Disordered" evidence="3">
    <location>
        <begin position="135"/>
        <end position="264"/>
    </location>
</feature>
<keyword evidence="2" id="KW-0788">Thiol protease</keyword>
<name>A0A1D1UFW8_RAMVA</name>
<feature type="compositionally biased region" description="Low complexity" evidence="3">
    <location>
        <begin position="245"/>
        <end position="259"/>
    </location>
</feature>